<evidence type="ECO:0000313" key="3">
    <source>
        <dbReference type="Proteomes" id="UP001199816"/>
    </source>
</evidence>
<accession>A0ABS8PY23</accession>
<feature type="transmembrane region" description="Helical" evidence="1">
    <location>
        <begin position="91"/>
        <end position="114"/>
    </location>
</feature>
<keyword evidence="1" id="KW-1133">Transmembrane helix</keyword>
<protein>
    <submittedName>
        <fullName evidence="2">Uncharacterized protein</fullName>
    </submittedName>
</protein>
<name>A0ABS8PY23_9BACT</name>
<dbReference type="Proteomes" id="UP001199816">
    <property type="component" value="Unassembled WGS sequence"/>
</dbReference>
<proteinExistence type="predicted"/>
<keyword evidence="1" id="KW-0812">Transmembrane</keyword>
<reference evidence="2 3" key="1">
    <citation type="submission" date="2021-11" db="EMBL/GenBank/DDBJ databases">
        <title>Genomic of Niabella pedocola.</title>
        <authorList>
            <person name="Wu T."/>
        </authorList>
    </citation>
    <scope>NUCLEOTIDE SEQUENCE [LARGE SCALE GENOMIC DNA]</scope>
    <source>
        <strain evidence="2 3">JCM 31011</strain>
    </source>
</reference>
<feature type="transmembrane region" description="Helical" evidence="1">
    <location>
        <begin position="6"/>
        <end position="28"/>
    </location>
</feature>
<organism evidence="2 3">
    <name type="scientific">Niabella pedocola</name>
    <dbReference type="NCBI Taxonomy" id="1752077"/>
    <lineage>
        <taxon>Bacteria</taxon>
        <taxon>Pseudomonadati</taxon>
        <taxon>Bacteroidota</taxon>
        <taxon>Chitinophagia</taxon>
        <taxon>Chitinophagales</taxon>
        <taxon>Chitinophagaceae</taxon>
        <taxon>Niabella</taxon>
    </lineage>
</organism>
<feature type="transmembrane region" description="Helical" evidence="1">
    <location>
        <begin position="49"/>
        <end position="71"/>
    </location>
</feature>
<dbReference type="RefSeq" id="WP_231007089.1">
    <property type="nucleotide sequence ID" value="NZ_JAJNEC010000005.1"/>
</dbReference>
<keyword evidence="1" id="KW-0472">Membrane</keyword>
<comment type="caution">
    <text evidence="2">The sequence shown here is derived from an EMBL/GenBank/DDBJ whole genome shotgun (WGS) entry which is preliminary data.</text>
</comment>
<sequence length="163" mass="18684">MNHFLPTHFGIILLLLLFQTYILFYSTLFLLRRLKMMKRPYNGMDHAELLVAAVVLSGVLFLASANAPALFQAAKSYSDMDLSTGKLLLLYFIRSFTVILFFSGLYIILGFVHFRILFRKHYPSPGTAISILITIVTIGIALVCWFTCKEVLDYITPRFITFR</sequence>
<feature type="transmembrane region" description="Helical" evidence="1">
    <location>
        <begin position="126"/>
        <end position="148"/>
    </location>
</feature>
<gene>
    <name evidence="2" type="ORF">LQ567_18710</name>
</gene>
<dbReference type="EMBL" id="JAJNEC010000005">
    <property type="protein sequence ID" value="MCD2424821.1"/>
    <property type="molecule type" value="Genomic_DNA"/>
</dbReference>
<evidence type="ECO:0000313" key="2">
    <source>
        <dbReference type="EMBL" id="MCD2424821.1"/>
    </source>
</evidence>
<keyword evidence="3" id="KW-1185">Reference proteome</keyword>
<evidence type="ECO:0000256" key="1">
    <source>
        <dbReference type="SAM" id="Phobius"/>
    </source>
</evidence>